<organism evidence="1 2">
    <name type="scientific">Candidatus Vogelbacteria bacterium RIFOXYD1_FULL_46_19</name>
    <dbReference type="NCBI Taxonomy" id="1802439"/>
    <lineage>
        <taxon>Bacteria</taxon>
        <taxon>Candidatus Vogeliibacteriota</taxon>
    </lineage>
</organism>
<dbReference type="AlphaFoldDB" id="A0A1G2QJ74"/>
<gene>
    <name evidence="1" type="ORF">A2589_00360</name>
</gene>
<sequence>MDLIKNLLDKYNRLGGEGERQKKVVVEVIKDLTGLKIENSQVLIRGSEIILNVPPVVKSEVFLRQIVILKVIKNHPDGFVITRIS</sequence>
<dbReference type="EMBL" id="MHTK01000002">
    <property type="protein sequence ID" value="OHA60119.1"/>
    <property type="molecule type" value="Genomic_DNA"/>
</dbReference>
<proteinExistence type="predicted"/>
<dbReference type="Proteomes" id="UP000177838">
    <property type="component" value="Unassembled WGS sequence"/>
</dbReference>
<protein>
    <submittedName>
        <fullName evidence="1">Uncharacterized protein</fullName>
    </submittedName>
</protein>
<comment type="caution">
    <text evidence="1">The sequence shown here is derived from an EMBL/GenBank/DDBJ whole genome shotgun (WGS) entry which is preliminary data.</text>
</comment>
<evidence type="ECO:0000313" key="1">
    <source>
        <dbReference type="EMBL" id="OHA60119.1"/>
    </source>
</evidence>
<dbReference type="STRING" id="1802439.A2589_00360"/>
<evidence type="ECO:0000313" key="2">
    <source>
        <dbReference type="Proteomes" id="UP000177838"/>
    </source>
</evidence>
<accession>A0A1G2QJ74</accession>
<name>A0A1G2QJ74_9BACT</name>
<reference evidence="1 2" key="1">
    <citation type="journal article" date="2016" name="Nat. Commun.">
        <title>Thousands of microbial genomes shed light on interconnected biogeochemical processes in an aquifer system.</title>
        <authorList>
            <person name="Anantharaman K."/>
            <person name="Brown C.T."/>
            <person name="Hug L.A."/>
            <person name="Sharon I."/>
            <person name="Castelle C.J."/>
            <person name="Probst A.J."/>
            <person name="Thomas B.C."/>
            <person name="Singh A."/>
            <person name="Wilkins M.J."/>
            <person name="Karaoz U."/>
            <person name="Brodie E.L."/>
            <person name="Williams K.H."/>
            <person name="Hubbard S.S."/>
            <person name="Banfield J.F."/>
        </authorList>
    </citation>
    <scope>NUCLEOTIDE SEQUENCE [LARGE SCALE GENOMIC DNA]</scope>
</reference>